<name>M5FW89_DACPD</name>
<dbReference type="InterPro" id="IPR052396">
    <property type="entry name" value="Meiotic_Drive_Suppr_Kinase"/>
</dbReference>
<dbReference type="Proteomes" id="UP000030653">
    <property type="component" value="Unassembled WGS sequence"/>
</dbReference>
<protein>
    <submittedName>
        <fullName evidence="2">Kinase-like protein</fullName>
    </submittedName>
</protein>
<keyword evidence="3" id="KW-1185">Reference proteome</keyword>
<dbReference type="OrthoDB" id="3138711at2759"/>
<dbReference type="GO" id="GO:0004672">
    <property type="term" value="F:protein kinase activity"/>
    <property type="evidence" value="ECO:0007669"/>
    <property type="project" value="InterPro"/>
</dbReference>
<dbReference type="HOGENOM" id="CLU_936967_0_0_1"/>
<feature type="domain" description="Protein kinase" evidence="1">
    <location>
        <begin position="47"/>
        <end position="297"/>
    </location>
</feature>
<dbReference type="PANTHER" id="PTHR37171">
    <property type="entry name" value="SERINE/THREONINE-PROTEIN KINASE YRZF-RELATED"/>
    <property type="match status" value="1"/>
</dbReference>
<evidence type="ECO:0000313" key="2">
    <source>
        <dbReference type="EMBL" id="EJU00634.1"/>
    </source>
</evidence>
<proteinExistence type="predicted"/>
<gene>
    <name evidence="2" type="ORF">DACRYDRAFT_117102</name>
</gene>
<dbReference type="InterPro" id="IPR000719">
    <property type="entry name" value="Prot_kinase_dom"/>
</dbReference>
<dbReference type="GeneID" id="63685382"/>
<dbReference type="Gene3D" id="1.10.510.10">
    <property type="entry name" value="Transferase(Phosphotransferase) domain 1"/>
    <property type="match status" value="1"/>
</dbReference>
<dbReference type="Pfam" id="PF00069">
    <property type="entry name" value="Pkinase"/>
    <property type="match status" value="1"/>
</dbReference>
<sequence length="297" mass="34636">MSAADLDDYTKALAYKFLKLTSVPCERWPYFDDAVVPLSSPLSGRTVMLLNPLHIGHRATVWRANLYGPTDLTEEEVLVKHYHPSPDDKMDRDACVREAWAYARLETLQGTLVPKSHGFYYFNLEDSRCFHGHLMEYVHGVPLSRTPGAQKKMSDFLTSLDKIHELGVCHRDLHPNNVIVRQQDGEEHFVFLDFGRAKLIDTNYKRDATIAWYVDDACGAYACLGEMENFHVVVDWIFTEVDKNINKSGPPPRWTRIFFSRWKRDTLRCLRNEDEWNYQARTKGPVDYVMDKKERQW</sequence>
<dbReference type="GO" id="GO:0005524">
    <property type="term" value="F:ATP binding"/>
    <property type="evidence" value="ECO:0007669"/>
    <property type="project" value="InterPro"/>
</dbReference>
<evidence type="ECO:0000313" key="3">
    <source>
        <dbReference type="Proteomes" id="UP000030653"/>
    </source>
</evidence>
<dbReference type="PROSITE" id="PS50011">
    <property type="entry name" value="PROTEIN_KINASE_DOM"/>
    <property type="match status" value="1"/>
</dbReference>
<dbReference type="AlphaFoldDB" id="M5FW89"/>
<accession>M5FW89</accession>
<keyword evidence="2" id="KW-0808">Transferase</keyword>
<keyword evidence="2" id="KW-0418">Kinase</keyword>
<dbReference type="SUPFAM" id="SSF56112">
    <property type="entry name" value="Protein kinase-like (PK-like)"/>
    <property type="match status" value="1"/>
</dbReference>
<organism evidence="2 3">
    <name type="scientific">Dacryopinax primogenitus (strain DJM 731)</name>
    <name type="common">Brown rot fungus</name>
    <dbReference type="NCBI Taxonomy" id="1858805"/>
    <lineage>
        <taxon>Eukaryota</taxon>
        <taxon>Fungi</taxon>
        <taxon>Dikarya</taxon>
        <taxon>Basidiomycota</taxon>
        <taxon>Agaricomycotina</taxon>
        <taxon>Dacrymycetes</taxon>
        <taxon>Dacrymycetales</taxon>
        <taxon>Dacrymycetaceae</taxon>
        <taxon>Dacryopinax</taxon>
    </lineage>
</organism>
<evidence type="ECO:0000259" key="1">
    <source>
        <dbReference type="PROSITE" id="PS50011"/>
    </source>
</evidence>
<dbReference type="RefSeq" id="XP_040627531.1">
    <property type="nucleotide sequence ID" value="XM_040770320.1"/>
</dbReference>
<dbReference type="PANTHER" id="PTHR37171:SF1">
    <property type="entry name" value="SERINE_THREONINE-PROTEIN KINASE YRZF-RELATED"/>
    <property type="match status" value="1"/>
</dbReference>
<dbReference type="InterPro" id="IPR011009">
    <property type="entry name" value="Kinase-like_dom_sf"/>
</dbReference>
<reference evidence="2 3" key="1">
    <citation type="journal article" date="2012" name="Science">
        <title>The Paleozoic origin of enzymatic lignin decomposition reconstructed from 31 fungal genomes.</title>
        <authorList>
            <person name="Floudas D."/>
            <person name="Binder M."/>
            <person name="Riley R."/>
            <person name="Barry K."/>
            <person name="Blanchette R.A."/>
            <person name="Henrissat B."/>
            <person name="Martinez A.T."/>
            <person name="Otillar R."/>
            <person name="Spatafora J.W."/>
            <person name="Yadav J.S."/>
            <person name="Aerts A."/>
            <person name="Benoit I."/>
            <person name="Boyd A."/>
            <person name="Carlson A."/>
            <person name="Copeland A."/>
            <person name="Coutinho P.M."/>
            <person name="de Vries R.P."/>
            <person name="Ferreira P."/>
            <person name="Findley K."/>
            <person name="Foster B."/>
            <person name="Gaskell J."/>
            <person name="Glotzer D."/>
            <person name="Gorecki P."/>
            <person name="Heitman J."/>
            <person name="Hesse C."/>
            <person name="Hori C."/>
            <person name="Igarashi K."/>
            <person name="Jurgens J.A."/>
            <person name="Kallen N."/>
            <person name="Kersten P."/>
            <person name="Kohler A."/>
            <person name="Kuees U."/>
            <person name="Kumar T.K.A."/>
            <person name="Kuo A."/>
            <person name="LaButti K."/>
            <person name="Larrondo L.F."/>
            <person name="Lindquist E."/>
            <person name="Ling A."/>
            <person name="Lombard V."/>
            <person name="Lucas S."/>
            <person name="Lundell T."/>
            <person name="Martin R."/>
            <person name="McLaughlin D.J."/>
            <person name="Morgenstern I."/>
            <person name="Morin E."/>
            <person name="Murat C."/>
            <person name="Nagy L.G."/>
            <person name="Nolan M."/>
            <person name="Ohm R.A."/>
            <person name="Patyshakuliyeva A."/>
            <person name="Rokas A."/>
            <person name="Ruiz-Duenas F.J."/>
            <person name="Sabat G."/>
            <person name="Salamov A."/>
            <person name="Samejima M."/>
            <person name="Schmutz J."/>
            <person name="Slot J.C."/>
            <person name="St John F."/>
            <person name="Stenlid J."/>
            <person name="Sun H."/>
            <person name="Sun S."/>
            <person name="Syed K."/>
            <person name="Tsang A."/>
            <person name="Wiebenga A."/>
            <person name="Young D."/>
            <person name="Pisabarro A."/>
            <person name="Eastwood D.C."/>
            <person name="Martin F."/>
            <person name="Cullen D."/>
            <person name="Grigoriev I.V."/>
            <person name="Hibbett D.S."/>
        </authorList>
    </citation>
    <scope>NUCLEOTIDE SEQUENCE [LARGE SCALE GENOMIC DNA]</scope>
    <source>
        <strain evidence="2 3">DJM-731 SS1</strain>
    </source>
</reference>
<dbReference type="EMBL" id="JH795866">
    <property type="protein sequence ID" value="EJU00634.1"/>
    <property type="molecule type" value="Genomic_DNA"/>
</dbReference>